<dbReference type="InterPro" id="IPR015946">
    <property type="entry name" value="KH_dom-like_a/b"/>
</dbReference>
<evidence type="ECO:0000256" key="6">
    <source>
        <dbReference type="ARBA" id="ARBA00022833"/>
    </source>
</evidence>
<dbReference type="GO" id="GO:0004532">
    <property type="term" value="F:RNA exonuclease activity"/>
    <property type="evidence" value="ECO:0007669"/>
    <property type="project" value="UniProtKB-UniRule"/>
</dbReference>
<keyword evidence="8 12" id="KW-0694">RNA-binding</keyword>
<dbReference type="InterPro" id="IPR011108">
    <property type="entry name" value="RMMBL"/>
</dbReference>
<feature type="binding site" evidence="12">
    <location>
        <position position="251"/>
    </location>
    <ligand>
        <name>Zn(2+)</name>
        <dbReference type="ChEBI" id="CHEBI:29105"/>
        <label>2</label>
    </ligand>
</feature>
<dbReference type="SMART" id="SM01027">
    <property type="entry name" value="Beta-Casp"/>
    <property type="match status" value="1"/>
</dbReference>
<feature type="binding site" evidence="12">
    <location>
        <position position="248"/>
    </location>
    <ligand>
        <name>Zn(2+)</name>
        <dbReference type="ChEBI" id="CHEBI:29105"/>
        <label>1</label>
    </ligand>
</feature>
<dbReference type="Gene3D" id="3.30.300.20">
    <property type="match status" value="1"/>
</dbReference>
<dbReference type="CDD" id="cd16295">
    <property type="entry name" value="TTHA0252-CPSF-like_MBL-fold"/>
    <property type="match status" value="1"/>
</dbReference>
<comment type="function">
    <text evidence="12">Terminates transcription on the whole genome. Termination is linked to FttA-mediated RNA cleavage and does not require NTP hydrolysis. Cleaves endonucleolytically at the RNA exit channel of RNA polymerase (RNAP); the 5'-3' exonuclease activity of this protein degrades the nascent RNA released from RNAP.</text>
</comment>
<dbReference type="InterPro" id="IPR019975">
    <property type="entry name" value="aCPSF1"/>
</dbReference>
<evidence type="ECO:0000256" key="3">
    <source>
        <dbReference type="ARBA" id="ARBA00022723"/>
    </source>
</evidence>
<dbReference type="InterPro" id="IPR001279">
    <property type="entry name" value="Metallo-B-lactamas"/>
</dbReference>
<dbReference type="InterPro" id="IPR022712">
    <property type="entry name" value="Beta_Casp"/>
</dbReference>
<keyword evidence="7 12" id="KW-0269">Exonuclease</keyword>
<feature type="binding site" evidence="12">
    <location>
        <position position="356"/>
    </location>
    <ligand>
        <name>Zn(2+)</name>
        <dbReference type="ChEBI" id="CHEBI:29105"/>
        <label>1</label>
    </ligand>
</feature>
<reference evidence="15 16" key="1">
    <citation type="submission" date="2015-11" db="EMBL/GenBank/DDBJ databases">
        <title>Genome sequence of Pyrodictium occultum PL-19, a marine hyperthermophilic archaeon isolated from Volcano, Italy.</title>
        <authorList>
            <person name="Utturkar S."/>
            <person name="Huber H."/>
            <person name="Leptihn S."/>
            <person name="Brown S."/>
            <person name="Stetter K.O."/>
            <person name="Podar M."/>
        </authorList>
    </citation>
    <scope>NUCLEOTIDE SEQUENCE [LARGE SCALE GENOMIC DNA]</scope>
    <source>
        <strain evidence="15 16">PL-19</strain>
    </source>
</reference>
<dbReference type="Gene3D" id="3.30.300.230">
    <property type="match status" value="1"/>
</dbReference>
<keyword evidence="5 12" id="KW-0378">Hydrolase</keyword>
<keyword evidence="11" id="KW-0804">Transcription</keyword>
<evidence type="ECO:0000259" key="13">
    <source>
        <dbReference type="SMART" id="SM00849"/>
    </source>
</evidence>
<gene>
    <name evidence="12" type="primary">fttA</name>
    <name evidence="15" type="ORF">CF15_02185</name>
</gene>
<comment type="caution">
    <text evidence="15">The sequence shown here is derived from an EMBL/GenBank/DDBJ whole genome shotgun (WGS) entry which is preliminary data.</text>
</comment>
<evidence type="ECO:0000256" key="7">
    <source>
        <dbReference type="ARBA" id="ARBA00022839"/>
    </source>
</evidence>
<accession>A0A0V8RUB6</accession>
<evidence type="ECO:0000256" key="4">
    <source>
        <dbReference type="ARBA" id="ARBA00022759"/>
    </source>
</evidence>
<dbReference type="InterPro" id="IPR036866">
    <property type="entry name" value="RibonucZ/Hydroxyglut_hydro"/>
</dbReference>
<evidence type="ECO:0000256" key="10">
    <source>
        <dbReference type="ARBA" id="ARBA00023125"/>
    </source>
</evidence>
<dbReference type="Gene3D" id="3.40.50.10890">
    <property type="match status" value="1"/>
</dbReference>
<feature type="binding site" evidence="12">
    <location>
        <position position="250"/>
    </location>
    <ligand>
        <name>Zn(2+)</name>
        <dbReference type="ChEBI" id="CHEBI:29105"/>
        <label>2</label>
    </ligand>
</feature>
<evidence type="ECO:0000256" key="12">
    <source>
        <dbReference type="HAMAP-Rule" id="MF_00870"/>
    </source>
</evidence>
<keyword evidence="4 12" id="KW-0255">Endonuclease</keyword>
<comment type="similarity">
    <text evidence="12">Belongs to the metallo-beta-lactamase superfamily. RNA-metabolizing metallo-beta-lactamase-like family. FttA subfamily.</text>
</comment>
<feature type="binding site" evidence="12">
    <location>
        <position position="333"/>
    </location>
    <ligand>
        <name>Zn(2+)</name>
        <dbReference type="ChEBI" id="CHEBI:29105"/>
        <label>1</label>
    </ligand>
</feature>
<proteinExistence type="inferred from homology"/>
<keyword evidence="3 12" id="KW-0479">Metal-binding</keyword>
<keyword evidence="9 12" id="KW-0805">Transcription regulation</keyword>
<evidence type="ECO:0000259" key="14">
    <source>
        <dbReference type="SMART" id="SM01027"/>
    </source>
</evidence>
<dbReference type="NCBIfam" id="TIGR03675">
    <property type="entry name" value="arCOG00543"/>
    <property type="match status" value="1"/>
</dbReference>
<protein>
    <recommendedName>
        <fullName evidence="12">Transcription termination factor FttA</fullName>
        <ecNumber evidence="12">3.1.-.-</ecNumber>
    </recommendedName>
</protein>
<keyword evidence="10 12" id="KW-0238">DNA-binding</keyword>
<dbReference type="Pfam" id="PF10996">
    <property type="entry name" value="Beta-Casp"/>
    <property type="match status" value="1"/>
</dbReference>
<feature type="binding site" evidence="12">
    <location>
        <position position="246"/>
    </location>
    <ligand>
        <name>Zn(2+)</name>
        <dbReference type="ChEBI" id="CHEBI:29105"/>
        <label>1</label>
    </ligand>
</feature>
<organism evidence="15 16">
    <name type="scientific">Pyrodictium occultum</name>
    <dbReference type="NCBI Taxonomy" id="2309"/>
    <lineage>
        <taxon>Archaea</taxon>
        <taxon>Thermoproteota</taxon>
        <taxon>Thermoprotei</taxon>
        <taxon>Desulfurococcales</taxon>
        <taxon>Pyrodictiaceae</taxon>
        <taxon>Pyrodictium</taxon>
    </lineage>
</organism>
<evidence type="ECO:0000256" key="2">
    <source>
        <dbReference type="ARBA" id="ARBA00022722"/>
    </source>
</evidence>
<dbReference type="SUPFAM" id="SSF56281">
    <property type="entry name" value="Metallo-hydrolase/oxidoreductase"/>
    <property type="match status" value="1"/>
</dbReference>
<dbReference type="PANTHER" id="PTHR11203:SF51">
    <property type="entry name" value="CLEAVAGE AND POLYADENYLATION SPECIFICITY FACTOR"/>
    <property type="match status" value="1"/>
</dbReference>
<comment type="subunit">
    <text evidence="12">Homodimer. Interacts with RNA polymerase (RNAP), interacts with the Spt4-Spt5 complex.</text>
</comment>
<dbReference type="Pfam" id="PF07521">
    <property type="entry name" value="RMMBL"/>
    <property type="match status" value="1"/>
</dbReference>
<dbReference type="STRING" id="2309.CF15_02185"/>
<dbReference type="EMBL" id="LNTB01000001">
    <property type="protein sequence ID" value="KSW11654.1"/>
    <property type="molecule type" value="Genomic_DNA"/>
</dbReference>
<dbReference type="EC" id="3.1.-.-" evidence="12"/>
<feature type="binding site" evidence="12">
    <location>
        <position position="356"/>
    </location>
    <ligand>
        <name>Zn(2+)</name>
        <dbReference type="ChEBI" id="CHEBI:29105"/>
        <label>2</label>
    </ligand>
</feature>
<dbReference type="InterPro" id="IPR033769">
    <property type="entry name" value="TffA_KH"/>
</dbReference>
<dbReference type="GO" id="GO:0004521">
    <property type="term" value="F:RNA endonuclease activity"/>
    <property type="evidence" value="ECO:0007669"/>
    <property type="project" value="UniProtKB-UniRule"/>
</dbReference>
<evidence type="ECO:0000313" key="16">
    <source>
        <dbReference type="Proteomes" id="UP000053352"/>
    </source>
</evidence>
<feature type="domain" description="Beta-Casp" evidence="14">
    <location>
        <begin position="423"/>
        <end position="548"/>
    </location>
</feature>
<dbReference type="Gene3D" id="3.60.15.10">
    <property type="entry name" value="Ribonuclease Z/Hydroxyacylglutathione hydrolase-like"/>
    <property type="match status" value="1"/>
</dbReference>
<feature type="binding site" evidence="12">
    <location>
        <position position="606"/>
    </location>
    <ligand>
        <name>Zn(2+)</name>
        <dbReference type="ChEBI" id="CHEBI:29105"/>
        <label>2</label>
    </ligand>
</feature>
<evidence type="ECO:0000313" key="15">
    <source>
        <dbReference type="EMBL" id="KSW11654.1"/>
    </source>
</evidence>
<dbReference type="Proteomes" id="UP000053352">
    <property type="component" value="Unassembled WGS sequence"/>
</dbReference>
<dbReference type="GO" id="GO:0008270">
    <property type="term" value="F:zinc ion binding"/>
    <property type="evidence" value="ECO:0007669"/>
    <property type="project" value="UniProtKB-UniRule"/>
</dbReference>
<dbReference type="InterPro" id="IPR050698">
    <property type="entry name" value="MBL"/>
</dbReference>
<dbReference type="PANTHER" id="PTHR11203">
    <property type="entry name" value="CLEAVAGE AND POLYADENYLATION SPECIFICITY FACTOR FAMILY MEMBER"/>
    <property type="match status" value="1"/>
</dbReference>
<feature type="domain" description="Metallo-beta-lactamase" evidence="13">
    <location>
        <begin position="197"/>
        <end position="411"/>
    </location>
</feature>
<dbReference type="Pfam" id="PF17214">
    <property type="entry name" value="KH_TffA"/>
    <property type="match status" value="1"/>
</dbReference>
<dbReference type="SMART" id="SM00849">
    <property type="entry name" value="Lactamase_B"/>
    <property type="match status" value="1"/>
</dbReference>
<evidence type="ECO:0000256" key="8">
    <source>
        <dbReference type="ARBA" id="ARBA00022884"/>
    </source>
</evidence>
<feature type="region of interest" description="KHb" evidence="12">
    <location>
        <begin position="73"/>
        <end position="140"/>
    </location>
</feature>
<keyword evidence="16" id="KW-1185">Reference proteome</keyword>
<dbReference type="GO" id="GO:0006353">
    <property type="term" value="P:DNA-templated transcription termination"/>
    <property type="evidence" value="ECO:0007669"/>
    <property type="project" value="UniProtKB-UniRule"/>
</dbReference>
<keyword evidence="2 12" id="KW-0540">Nuclease</keyword>
<evidence type="ECO:0000256" key="1">
    <source>
        <dbReference type="ARBA" id="ARBA00022472"/>
    </source>
</evidence>
<name>A0A0V8RUB6_PYROC</name>
<evidence type="ECO:0000256" key="5">
    <source>
        <dbReference type="ARBA" id="ARBA00022801"/>
    </source>
</evidence>
<dbReference type="GO" id="GO:0003723">
    <property type="term" value="F:RNA binding"/>
    <property type="evidence" value="ECO:0007669"/>
    <property type="project" value="UniProtKB-UniRule"/>
</dbReference>
<evidence type="ECO:0000256" key="11">
    <source>
        <dbReference type="ARBA" id="ARBA00023163"/>
    </source>
</evidence>
<comment type="caution">
    <text evidence="12">Lacks conserved residue(s) required for the propagation of feature annotation.</text>
</comment>
<keyword evidence="1 12" id="KW-0806">Transcription termination</keyword>
<comment type="cofactor">
    <cofactor evidence="12">
        <name>Zn(2+)</name>
        <dbReference type="ChEBI" id="CHEBI:29105"/>
    </cofactor>
    <text evidence="12">Binds 2 Zn(2+) ions, which are required for nuclease activity.</text>
</comment>
<keyword evidence="6 12" id="KW-0862">Zinc</keyword>
<dbReference type="HAMAP" id="MF_00870">
    <property type="entry name" value="FttA"/>
    <property type="match status" value="1"/>
</dbReference>
<sequence length="649" mass="73319">MYRRSEVKNIVLTIMSQLAPRDIQISRIEFEGPEIAIYVKNPKVLAEHPDIAKGIAKKLKKRIVLRTDPSIRRSKRETEEVIKQLVPEEAGIQEIKFDEVLGEVIIKARKVGLVYGKGRSIYNKVLAETGWRMNVIRVPPVDERDMKTINRIVDYMLSQSSYRLSFLRSSGERIHRGVVFENRYVRITALGGFMEVGRSAILVETSESRILLDLGINPGGSGYDLYPRIDVDQLKPEELDAIVVTHAHLDHVGLVPYLFKYGYRGPVYATKPTRDLMVILQLDLLDIMQRNGQRPPYSQHEVKKMILHTIPLEYGEVTDIAPDVKLTFYNAGHILGSAMAHLHIGEGLHNIVYTGDMKYARTRLLDKANTVFPRVETLIMESTYGDRGQPPREKAETELLEVISRTVSRGGKVLIPVLAVGRAQEILLVLADALRKSRLPKETKVYIDGSIREVTAIHLTYPELLSPSVRAGILRDENPFYHDNIIKIENKRMREEIAKSNEPAVILAPSGMLEGGPSVEYLRMLAGDPRNALVFVSYQAKGTLGRRILDGERNIAMVGEDGKLELVRINMEVVPIEGFSGHSDRKQLLNFLEHMRPKPRNIILNHGEPNAIRSLAETIRRRSRKLGLPPDVRIYTPSVLDSLYVAGQV</sequence>
<dbReference type="AlphaFoldDB" id="A0A0V8RUB6"/>
<dbReference type="Pfam" id="PF16661">
    <property type="entry name" value="Lactamase_B_6"/>
    <property type="match status" value="1"/>
</dbReference>
<evidence type="ECO:0000256" key="9">
    <source>
        <dbReference type="ARBA" id="ARBA00023015"/>
    </source>
</evidence>
<dbReference type="GO" id="GO:0003677">
    <property type="term" value="F:DNA binding"/>
    <property type="evidence" value="ECO:0007669"/>
    <property type="project" value="UniProtKB-KW"/>
</dbReference>
<dbReference type="CDD" id="cd22532">
    <property type="entry name" value="KH-II_CPSF_arch_rpt1"/>
    <property type="match status" value="1"/>
</dbReference>